<protein>
    <submittedName>
        <fullName evidence="2">Uncharacterized protein</fullName>
    </submittedName>
</protein>
<sequence>MRNQKKLYHLLHTAKPLRIKEADRGDLKWLGAIVENIDDPADNVDFRPSEYPLIEDTNWSSIELRDFEVSVMKKASMSLQLKLANTLDINIESNGEFSKTAAKKKVVAYTLMGYDKFLNKLLGINGYRTELLPHLSAWSTARWFVTGYLVAIPVESENEKEGEKEGEGENGNSETKDNEPSHDTDETAHPGGTTTTDKTTKVEVGVDPGAALVPAGGALPQVLVKGTIGHDAHAVVKAEAVESHIFAVAFKGIKKEKRGKGVILGDGPQKEGDFGDGPGGNQQQQAAEEVESILLDPTPLNEVLNAILIEGGDGGGEIDQFYATEAVEDLEFAKEEAAKFEELFGGVEFVYKESL</sequence>
<dbReference type="EMBL" id="FJOG01000016">
    <property type="protein sequence ID" value="CZR60722.1"/>
    <property type="molecule type" value="Genomic_DNA"/>
</dbReference>
<dbReference type="AlphaFoldDB" id="A0A1L7X6U5"/>
<evidence type="ECO:0000313" key="2">
    <source>
        <dbReference type="EMBL" id="CZR60722.1"/>
    </source>
</evidence>
<dbReference type="OrthoDB" id="10438327at2759"/>
<dbReference type="Proteomes" id="UP000184330">
    <property type="component" value="Unassembled WGS sequence"/>
</dbReference>
<organism evidence="2 3">
    <name type="scientific">Phialocephala subalpina</name>
    <dbReference type="NCBI Taxonomy" id="576137"/>
    <lineage>
        <taxon>Eukaryota</taxon>
        <taxon>Fungi</taxon>
        <taxon>Dikarya</taxon>
        <taxon>Ascomycota</taxon>
        <taxon>Pezizomycotina</taxon>
        <taxon>Leotiomycetes</taxon>
        <taxon>Helotiales</taxon>
        <taxon>Mollisiaceae</taxon>
        <taxon>Phialocephala</taxon>
        <taxon>Phialocephala fortinii species complex</taxon>
    </lineage>
</organism>
<accession>A0A1L7X6U5</accession>
<feature type="region of interest" description="Disordered" evidence="1">
    <location>
        <begin position="156"/>
        <end position="201"/>
    </location>
</feature>
<gene>
    <name evidence="2" type="ORF">PAC_10618</name>
</gene>
<reference evidence="2 3" key="1">
    <citation type="submission" date="2016-03" db="EMBL/GenBank/DDBJ databases">
        <authorList>
            <person name="Ploux O."/>
        </authorList>
    </citation>
    <scope>NUCLEOTIDE SEQUENCE [LARGE SCALE GENOMIC DNA]</scope>
    <source>
        <strain evidence="2 3">UAMH 11012</strain>
    </source>
</reference>
<proteinExistence type="predicted"/>
<evidence type="ECO:0000256" key="1">
    <source>
        <dbReference type="SAM" id="MobiDB-lite"/>
    </source>
</evidence>
<feature type="region of interest" description="Disordered" evidence="1">
    <location>
        <begin position="261"/>
        <end position="284"/>
    </location>
</feature>
<feature type="compositionally biased region" description="Basic and acidic residues" evidence="1">
    <location>
        <begin position="157"/>
        <end position="167"/>
    </location>
</feature>
<evidence type="ECO:0000313" key="3">
    <source>
        <dbReference type="Proteomes" id="UP000184330"/>
    </source>
</evidence>
<feature type="compositionally biased region" description="Low complexity" evidence="1">
    <location>
        <begin position="189"/>
        <end position="201"/>
    </location>
</feature>
<keyword evidence="3" id="KW-1185">Reference proteome</keyword>
<name>A0A1L7X6U5_9HELO</name>
<feature type="compositionally biased region" description="Basic and acidic residues" evidence="1">
    <location>
        <begin position="174"/>
        <end position="188"/>
    </location>
</feature>